<feature type="domain" description="Restriction endonuclease type IV Mrr" evidence="1">
    <location>
        <begin position="155"/>
        <end position="270"/>
    </location>
</feature>
<gene>
    <name evidence="2" type="ORF">V1286_001072</name>
</gene>
<dbReference type="EMBL" id="JAZHRV010000001">
    <property type="protein sequence ID" value="MEH2553543.1"/>
    <property type="molecule type" value="Genomic_DNA"/>
</dbReference>
<organism evidence="2 3">
    <name type="scientific">Bradyrhizobium algeriense</name>
    <dbReference type="NCBI Taxonomy" id="634784"/>
    <lineage>
        <taxon>Bacteria</taxon>
        <taxon>Pseudomonadati</taxon>
        <taxon>Pseudomonadota</taxon>
        <taxon>Alphaproteobacteria</taxon>
        <taxon>Hyphomicrobiales</taxon>
        <taxon>Nitrobacteraceae</taxon>
        <taxon>Bradyrhizobium</taxon>
    </lineage>
</organism>
<name>A0ABU8B4S9_9BRAD</name>
<comment type="caution">
    <text evidence="2">The sequence shown here is derived from an EMBL/GenBank/DDBJ whole genome shotgun (WGS) entry which is preliminary data.</text>
</comment>
<evidence type="ECO:0000313" key="3">
    <source>
        <dbReference type="Proteomes" id="UP001364224"/>
    </source>
</evidence>
<keyword evidence="3" id="KW-1185">Reference proteome</keyword>
<proteinExistence type="predicted"/>
<sequence>MSQPKTVDRGVSFIKFVLGLLRAHPDGMRPRDIYAEIESKLPLDDFDKETMKGSGLPRWRAALHFHSVAATKAVLLVKSDGRWRVTDEGQKFVTLPDYELKRLMRSRYREWRWSHPKGKPEAGIANAADETAPLDTSVLFEDAKEKAREEIDTYLDTLSGYEFQNLVAALLEGMGYATSTVSKPGSDGGTDILAYIDPLGAQTPHIRVQVKHRDQTASREDVAALRGIIRGDREIGLFVSSGGFSREARREAGHGAVHIELVDLDRFLELWLQHYSKIPEVKRSKLRLEPIHFLAVVSLT</sequence>
<dbReference type="InterPro" id="IPR011856">
    <property type="entry name" value="tRNA_endonuc-like_dom_sf"/>
</dbReference>
<dbReference type="SUPFAM" id="SSF52980">
    <property type="entry name" value="Restriction endonuclease-like"/>
    <property type="match status" value="1"/>
</dbReference>
<reference evidence="2 3" key="1">
    <citation type="submission" date="2024-02" db="EMBL/GenBank/DDBJ databases">
        <title>Adaptive strategies in a cosmopolitan and abundant soil bacterium.</title>
        <authorList>
            <person name="Carini P."/>
        </authorList>
    </citation>
    <scope>NUCLEOTIDE SEQUENCE [LARGE SCALE GENOMIC DNA]</scope>
    <source>
        <strain evidence="2 3">AZCC 1608</strain>
    </source>
</reference>
<dbReference type="InterPro" id="IPR052906">
    <property type="entry name" value="Type_IV_Methyl-Rstrct_Enzyme"/>
</dbReference>
<dbReference type="InterPro" id="IPR007560">
    <property type="entry name" value="Restrct_endonuc_IV_Mrr"/>
</dbReference>
<dbReference type="RefSeq" id="WP_334478043.1">
    <property type="nucleotide sequence ID" value="NZ_JAZHRV010000001.1"/>
</dbReference>
<dbReference type="PANTHER" id="PTHR30015">
    <property type="entry name" value="MRR RESTRICTION SYSTEM PROTEIN"/>
    <property type="match status" value="1"/>
</dbReference>
<dbReference type="PANTHER" id="PTHR30015:SF7">
    <property type="entry name" value="TYPE IV METHYL-DIRECTED RESTRICTION ENZYME ECOKMRR"/>
    <property type="match status" value="1"/>
</dbReference>
<dbReference type="InterPro" id="IPR011335">
    <property type="entry name" value="Restrct_endonuc-II-like"/>
</dbReference>
<dbReference type="Gene3D" id="3.40.1350.10">
    <property type="match status" value="1"/>
</dbReference>
<dbReference type="Pfam" id="PF04471">
    <property type="entry name" value="Mrr_cat"/>
    <property type="match status" value="1"/>
</dbReference>
<evidence type="ECO:0000259" key="1">
    <source>
        <dbReference type="Pfam" id="PF04471"/>
    </source>
</evidence>
<accession>A0ABU8B4S9</accession>
<protein>
    <submittedName>
        <fullName evidence="2">Restriction system protein</fullName>
    </submittedName>
</protein>
<evidence type="ECO:0000313" key="2">
    <source>
        <dbReference type="EMBL" id="MEH2553543.1"/>
    </source>
</evidence>
<dbReference type="Proteomes" id="UP001364224">
    <property type="component" value="Unassembled WGS sequence"/>
</dbReference>